<keyword evidence="5" id="KW-0342">GTP-binding</keyword>
<comment type="similarity">
    <text evidence="1">Belongs to the tubulin family.</text>
</comment>
<dbReference type="Proteomes" id="UP000386466">
    <property type="component" value="Unassembled WGS sequence"/>
</dbReference>
<evidence type="ECO:0000256" key="4">
    <source>
        <dbReference type="ARBA" id="ARBA00022801"/>
    </source>
</evidence>
<reference evidence="8 9" key="1">
    <citation type="submission" date="2019-01" db="EMBL/GenBank/DDBJ databases">
        <authorList>
            <person name="Alioto T."/>
            <person name="Alioto T."/>
        </authorList>
    </citation>
    <scope>NUCLEOTIDE SEQUENCE [LARGE SCALE GENOMIC DNA]</scope>
</reference>
<dbReference type="GO" id="GO:0016787">
    <property type="term" value="F:hydrolase activity"/>
    <property type="evidence" value="ECO:0007669"/>
    <property type="project" value="UniProtKB-KW"/>
</dbReference>
<dbReference type="EMBL" id="CAAGRJ010039876">
    <property type="protein sequence ID" value="VFV46971.1"/>
    <property type="molecule type" value="Genomic_DNA"/>
</dbReference>
<gene>
    <name evidence="8" type="ORF">LYPA_23C016687</name>
</gene>
<evidence type="ECO:0000256" key="5">
    <source>
        <dbReference type="ARBA" id="ARBA00023134"/>
    </source>
</evidence>
<evidence type="ECO:0000256" key="3">
    <source>
        <dbReference type="ARBA" id="ARBA00022741"/>
    </source>
</evidence>
<keyword evidence="4" id="KW-0378">Hydrolase</keyword>
<proteinExistence type="inferred from homology"/>
<feature type="domain" description="Tubulin/FtsZ 2-layer sandwich" evidence="7">
    <location>
        <begin position="1"/>
        <end position="54"/>
    </location>
</feature>
<dbReference type="InterPro" id="IPR008280">
    <property type="entry name" value="Tub_FtsZ_C"/>
</dbReference>
<evidence type="ECO:0000256" key="6">
    <source>
        <dbReference type="ARBA" id="ARBA00049117"/>
    </source>
</evidence>
<evidence type="ECO:0000313" key="8">
    <source>
        <dbReference type="EMBL" id="VFV46971.1"/>
    </source>
</evidence>
<organism evidence="8 9">
    <name type="scientific">Lynx pardinus</name>
    <name type="common">Iberian lynx</name>
    <name type="synonym">Felis pardina</name>
    <dbReference type="NCBI Taxonomy" id="191816"/>
    <lineage>
        <taxon>Eukaryota</taxon>
        <taxon>Metazoa</taxon>
        <taxon>Chordata</taxon>
        <taxon>Craniata</taxon>
        <taxon>Vertebrata</taxon>
        <taxon>Euteleostomi</taxon>
        <taxon>Mammalia</taxon>
        <taxon>Eutheria</taxon>
        <taxon>Laurasiatheria</taxon>
        <taxon>Carnivora</taxon>
        <taxon>Feliformia</taxon>
        <taxon>Felidae</taxon>
        <taxon>Felinae</taxon>
        <taxon>Lynx</taxon>
    </lineage>
</organism>
<dbReference type="AlphaFoldDB" id="A0A485PJX9"/>
<name>A0A485PJX9_LYNPA</name>
<dbReference type="InterPro" id="IPR002452">
    <property type="entry name" value="Alpha_tubulin"/>
</dbReference>
<dbReference type="GO" id="GO:0007017">
    <property type="term" value="P:microtubule-based process"/>
    <property type="evidence" value="ECO:0007669"/>
    <property type="project" value="InterPro"/>
</dbReference>
<keyword evidence="9" id="KW-1185">Reference proteome</keyword>
<dbReference type="InterPro" id="IPR018316">
    <property type="entry name" value="Tubulin/FtsZ_2-layer-sand-dom"/>
</dbReference>
<sequence>MASCPGYRGNTVPKDVNAATATVRRKHTILFVDWCPAGFKVSINYLPPPAVPGGDPAKAE</sequence>
<dbReference type="InterPro" id="IPR000217">
    <property type="entry name" value="Tubulin"/>
</dbReference>
<dbReference type="GO" id="GO:0005200">
    <property type="term" value="F:structural constituent of cytoskeleton"/>
    <property type="evidence" value="ECO:0007669"/>
    <property type="project" value="InterPro"/>
</dbReference>
<dbReference type="SUPFAM" id="SSF55307">
    <property type="entry name" value="Tubulin C-terminal domain-like"/>
    <property type="match status" value="1"/>
</dbReference>
<evidence type="ECO:0000259" key="7">
    <source>
        <dbReference type="Pfam" id="PF03953"/>
    </source>
</evidence>
<keyword evidence="2" id="KW-0493">Microtubule</keyword>
<dbReference type="PANTHER" id="PTHR11588">
    <property type="entry name" value="TUBULIN"/>
    <property type="match status" value="1"/>
</dbReference>
<dbReference type="PRINTS" id="PR01162">
    <property type="entry name" value="ALPHATUBULIN"/>
</dbReference>
<dbReference type="GO" id="GO:0005525">
    <property type="term" value="F:GTP binding"/>
    <property type="evidence" value="ECO:0007669"/>
    <property type="project" value="UniProtKB-KW"/>
</dbReference>
<dbReference type="Gene3D" id="3.30.1330.20">
    <property type="entry name" value="Tubulin/FtsZ, C-terminal domain"/>
    <property type="match status" value="1"/>
</dbReference>
<accession>A0A485PJX9</accession>
<evidence type="ECO:0000313" key="9">
    <source>
        <dbReference type="Proteomes" id="UP000386466"/>
    </source>
</evidence>
<dbReference type="GO" id="GO:0005874">
    <property type="term" value="C:microtubule"/>
    <property type="evidence" value="ECO:0007669"/>
    <property type="project" value="UniProtKB-KW"/>
</dbReference>
<dbReference type="Pfam" id="PF03953">
    <property type="entry name" value="Tubulin_C"/>
    <property type="match status" value="1"/>
</dbReference>
<evidence type="ECO:0000256" key="1">
    <source>
        <dbReference type="ARBA" id="ARBA00009636"/>
    </source>
</evidence>
<protein>
    <submittedName>
        <fullName evidence="8">Alpha tubulin</fullName>
    </submittedName>
</protein>
<comment type="catalytic activity">
    <reaction evidence="6">
        <text>GTP + H2O = GDP + phosphate + H(+)</text>
        <dbReference type="Rhea" id="RHEA:19669"/>
        <dbReference type="ChEBI" id="CHEBI:15377"/>
        <dbReference type="ChEBI" id="CHEBI:15378"/>
        <dbReference type="ChEBI" id="CHEBI:37565"/>
        <dbReference type="ChEBI" id="CHEBI:43474"/>
        <dbReference type="ChEBI" id="CHEBI:58189"/>
    </reaction>
    <physiologicalReaction direction="left-to-right" evidence="6">
        <dbReference type="Rhea" id="RHEA:19670"/>
    </physiologicalReaction>
</comment>
<evidence type="ECO:0000256" key="2">
    <source>
        <dbReference type="ARBA" id="ARBA00022701"/>
    </source>
</evidence>
<keyword evidence="3" id="KW-0547">Nucleotide-binding</keyword>
<dbReference type="InterPro" id="IPR037103">
    <property type="entry name" value="Tubulin/FtsZ-like_C"/>
</dbReference>